<comment type="pathway">
    <text evidence="2">Protein modification; protein ubiquitination.</text>
</comment>
<evidence type="ECO:0000256" key="11">
    <source>
        <dbReference type="PROSITE-ProRule" id="PRU00330"/>
    </source>
</evidence>
<keyword evidence="6" id="KW-0132">Cell division</keyword>
<keyword evidence="15" id="KW-1185">Reference proteome</keyword>
<keyword evidence="9" id="KW-0131">Cell cycle</keyword>
<dbReference type="FunFam" id="1.10.10.10:FF:000014">
    <property type="entry name" value="Cullin 1"/>
    <property type="match status" value="1"/>
</dbReference>
<evidence type="ECO:0000256" key="2">
    <source>
        <dbReference type="ARBA" id="ARBA00004906"/>
    </source>
</evidence>
<dbReference type="PANTHER" id="PTHR11932">
    <property type="entry name" value="CULLIN"/>
    <property type="match status" value="1"/>
</dbReference>
<dbReference type="InterPro" id="IPR001373">
    <property type="entry name" value="Cullin_N"/>
</dbReference>
<dbReference type="STRING" id="31234.E3LZC4"/>
<dbReference type="AlphaFoldDB" id="E3LZC4"/>
<dbReference type="GO" id="GO:0043066">
    <property type="term" value="P:negative regulation of apoptotic process"/>
    <property type="evidence" value="ECO:0007669"/>
    <property type="project" value="UniProtKB-ARBA"/>
</dbReference>
<evidence type="ECO:0000313" key="14">
    <source>
        <dbReference type="EMBL" id="EFO86583.1"/>
    </source>
</evidence>
<dbReference type="SUPFAM" id="SSF75632">
    <property type="entry name" value="Cullin homology domain"/>
    <property type="match status" value="1"/>
</dbReference>
<dbReference type="PROSITE" id="PS01256">
    <property type="entry name" value="CULLIN_1"/>
    <property type="match status" value="1"/>
</dbReference>
<dbReference type="GO" id="GO:0051301">
    <property type="term" value="P:cell division"/>
    <property type="evidence" value="ECO:0007669"/>
    <property type="project" value="UniProtKB-KW"/>
</dbReference>
<dbReference type="FunFam" id="3.30.230.130:FF:000003">
    <property type="entry name" value="Cullin 2"/>
    <property type="match status" value="1"/>
</dbReference>
<dbReference type="PROSITE" id="PS50069">
    <property type="entry name" value="CULLIN_2"/>
    <property type="match status" value="1"/>
</dbReference>
<reference evidence="14" key="1">
    <citation type="submission" date="2007-07" db="EMBL/GenBank/DDBJ databases">
        <title>PCAP assembly of the Caenorhabditis remanei genome.</title>
        <authorList>
            <consortium name="The Caenorhabditis remanei Sequencing Consortium"/>
            <person name="Wilson R.K."/>
        </authorList>
    </citation>
    <scope>NUCLEOTIDE SEQUENCE [LARGE SCALE GENOMIC DNA]</scope>
    <source>
        <strain evidence="14">PB4641</strain>
    </source>
</reference>
<dbReference type="OMA" id="IREWDRY"/>
<dbReference type="FunFam" id="1.20.1310.10:FF:000011">
    <property type="entry name" value="Cullin 1"/>
    <property type="match status" value="1"/>
</dbReference>
<evidence type="ECO:0000256" key="9">
    <source>
        <dbReference type="ARBA" id="ARBA00023306"/>
    </source>
</evidence>
<dbReference type="InterPro" id="IPR016158">
    <property type="entry name" value="Cullin_homology"/>
</dbReference>
<dbReference type="InterPro" id="IPR036388">
    <property type="entry name" value="WH-like_DNA-bd_sf"/>
</dbReference>
<comment type="similarity">
    <text evidence="3 11 12">Belongs to the cullin family.</text>
</comment>
<dbReference type="EMBL" id="DS268419">
    <property type="protein sequence ID" value="EFO86583.1"/>
    <property type="molecule type" value="Genomic_DNA"/>
</dbReference>
<evidence type="ECO:0000313" key="15">
    <source>
        <dbReference type="Proteomes" id="UP000008281"/>
    </source>
</evidence>
<dbReference type="GO" id="GO:0006511">
    <property type="term" value="P:ubiquitin-dependent protein catabolic process"/>
    <property type="evidence" value="ECO:0007669"/>
    <property type="project" value="InterPro"/>
</dbReference>
<dbReference type="GO" id="GO:0010564">
    <property type="term" value="P:regulation of cell cycle process"/>
    <property type="evidence" value="ECO:0007669"/>
    <property type="project" value="UniProtKB-ARBA"/>
</dbReference>
<evidence type="ECO:0000256" key="12">
    <source>
        <dbReference type="RuleBase" id="RU003829"/>
    </source>
</evidence>
<dbReference type="Proteomes" id="UP000008281">
    <property type="component" value="Unassembled WGS sequence"/>
</dbReference>
<evidence type="ECO:0000259" key="13">
    <source>
        <dbReference type="PROSITE" id="PS50069"/>
    </source>
</evidence>
<dbReference type="Pfam" id="PF26557">
    <property type="entry name" value="Cullin_AB"/>
    <property type="match status" value="1"/>
</dbReference>
<gene>
    <name evidence="14" type="primary">Cre-cul-1</name>
    <name evidence="14" type="ORF">CRE_04809</name>
</gene>
<dbReference type="InterPro" id="IPR036317">
    <property type="entry name" value="Cullin_homology_sf"/>
</dbReference>
<dbReference type="SMART" id="SM00884">
    <property type="entry name" value="Cullin_Nedd8"/>
    <property type="match status" value="1"/>
</dbReference>
<dbReference type="InterPro" id="IPR036390">
    <property type="entry name" value="WH_DNA-bd_sf"/>
</dbReference>
<dbReference type="FunFam" id="1.20.1310.10:FF:000026">
    <property type="entry name" value="Cullin 1"/>
    <property type="match status" value="1"/>
</dbReference>
<evidence type="ECO:0000256" key="7">
    <source>
        <dbReference type="ARBA" id="ARBA00022786"/>
    </source>
</evidence>
<dbReference type="InParanoid" id="E3LZC4"/>
<dbReference type="SUPFAM" id="SSF74788">
    <property type="entry name" value="Cullin repeat-like"/>
    <property type="match status" value="1"/>
</dbReference>
<dbReference type="OrthoDB" id="27073at2759"/>
<dbReference type="Gene3D" id="1.20.1310.10">
    <property type="entry name" value="Cullin Repeats"/>
    <property type="match status" value="4"/>
</dbReference>
<evidence type="ECO:0000256" key="3">
    <source>
        <dbReference type="ARBA" id="ARBA00006019"/>
    </source>
</evidence>
<accession>E3LZC4</accession>
<keyword evidence="4" id="KW-0963">Cytoplasm</keyword>
<evidence type="ECO:0000256" key="8">
    <source>
        <dbReference type="ARBA" id="ARBA00022843"/>
    </source>
</evidence>
<evidence type="ECO:0000256" key="4">
    <source>
        <dbReference type="ARBA" id="ARBA00022490"/>
    </source>
</evidence>
<organism evidence="15">
    <name type="scientific">Caenorhabditis remanei</name>
    <name type="common">Caenorhabditis vulgaris</name>
    <dbReference type="NCBI Taxonomy" id="31234"/>
    <lineage>
        <taxon>Eukaryota</taxon>
        <taxon>Metazoa</taxon>
        <taxon>Ecdysozoa</taxon>
        <taxon>Nematoda</taxon>
        <taxon>Chromadorea</taxon>
        <taxon>Rhabditida</taxon>
        <taxon>Rhabditina</taxon>
        <taxon>Rhabditomorpha</taxon>
        <taxon>Rhabditoidea</taxon>
        <taxon>Rhabditidae</taxon>
        <taxon>Peloderinae</taxon>
        <taxon>Caenorhabditis</taxon>
    </lineage>
</organism>
<protein>
    <recommendedName>
        <fullName evidence="10">Cullin-1</fullName>
    </recommendedName>
</protein>
<dbReference type="GO" id="GO:0006950">
    <property type="term" value="P:response to stress"/>
    <property type="evidence" value="ECO:0007669"/>
    <property type="project" value="UniProtKB-ARBA"/>
</dbReference>
<dbReference type="FunCoup" id="E3LZC4">
    <property type="interactions" value="3501"/>
</dbReference>
<keyword evidence="8" id="KW-0832">Ubl conjugation</keyword>
<proteinExistence type="inferred from homology"/>
<evidence type="ECO:0000256" key="5">
    <source>
        <dbReference type="ARBA" id="ARBA00022499"/>
    </source>
</evidence>
<dbReference type="FunFam" id="1.20.1310.10:FF:000029">
    <property type="entry name" value="Cullin homolog 1"/>
    <property type="match status" value="1"/>
</dbReference>
<dbReference type="HOGENOM" id="CLU_004747_6_1_1"/>
<dbReference type="SUPFAM" id="SSF46785">
    <property type="entry name" value="Winged helix' DNA-binding domain"/>
    <property type="match status" value="1"/>
</dbReference>
<dbReference type="eggNOG" id="KOG2166">
    <property type="taxonomic scope" value="Eukaryota"/>
</dbReference>
<keyword evidence="7" id="KW-0833">Ubl conjugation pathway</keyword>
<evidence type="ECO:0000256" key="6">
    <source>
        <dbReference type="ARBA" id="ARBA00022618"/>
    </source>
</evidence>
<dbReference type="InterPro" id="IPR016157">
    <property type="entry name" value="Cullin_CS"/>
</dbReference>
<dbReference type="GO" id="GO:0019005">
    <property type="term" value="C:SCF ubiquitin ligase complex"/>
    <property type="evidence" value="ECO:0007669"/>
    <property type="project" value="UniProtKB-ARBA"/>
</dbReference>
<dbReference type="Pfam" id="PF10557">
    <property type="entry name" value="Cullin_Nedd8"/>
    <property type="match status" value="1"/>
</dbReference>
<dbReference type="SMART" id="SM00182">
    <property type="entry name" value="CULLIN"/>
    <property type="match status" value="1"/>
</dbReference>
<dbReference type="GO" id="GO:0005737">
    <property type="term" value="C:cytoplasm"/>
    <property type="evidence" value="ECO:0007669"/>
    <property type="project" value="UniProtKB-SubCell"/>
</dbReference>
<feature type="domain" description="Cullin family profile" evidence="13">
    <location>
        <begin position="424"/>
        <end position="668"/>
    </location>
</feature>
<name>E3LZC4_CAERE</name>
<dbReference type="InterPro" id="IPR019559">
    <property type="entry name" value="Cullin_neddylation_domain"/>
</dbReference>
<dbReference type="InterPro" id="IPR016159">
    <property type="entry name" value="Cullin_repeat-like_dom_sf"/>
</dbReference>
<dbReference type="Gene3D" id="3.30.230.130">
    <property type="entry name" value="Cullin, Chain C, Domain 2"/>
    <property type="match status" value="1"/>
</dbReference>
<comment type="subcellular location">
    <subcellularLocation>
        <location evidence="1">Cytoplasm</location>
    </subcellularLocation>
</comment>
<dbReference type="GO" id="GO:0031625">
    <property type="term" value="F:ubiquitin protein ligase binding"/>
    <property type="evidence" value="ECO:0007669"/>
    <property type="project" value="InterPro"/>
</dbReference>
<dbReference type="Gene3D" id="1.10.10.10">
    <property type="entry name" value="Winged helix-like DNA-binding domain superfamily/Winged helix DNA-binding domain"/>
    <property type="match status" value="1"/>
</dbReference>
<evidence type="ECO:0000256" key="1">
    <source>
        <dbReference type="ARBA" id="ARBA00004496"/>
    </source>
</evidence>
<evidence type="ECO:0000256" key="10">
    <source>
        <dbReference type="ARBA" id="ARBA00069612"/>
    </source>
</evidence>
<sequence length="798" mass="91538">MSHSEARRIQAGSEEVWTNLREGLDVAYRREFMSPKTYMTLYTSVYDYCTSITLSTNRRDGDERVSGADMVNPQRITGADFVGHEMYQKVEEYVSAYVTAVREKGAELSGEDLLKFYTTEWENFRISSKVMDGIFAYLNRHWIKRELDEGHENIFMVYTLALVVWKRNVFNELREKVIDAMLELIRSERTGSTINNRYISGVVECLVELGVDDTDSGEAKKDAEAKKLSVYKECFENKFLAATREFYAQEASNFLGNGGNVTDYMIKVETRLQQEDDRCLLYLNSSTKTPLANCCESVLIANQLEFFQSHFGNLLVDKRDDDLSRMFKLCDRVQNGLDQLRLSLERHITKEGFEALERVAQEASNDAKLYVKTLLEVHQRYQMLVNRSFKNEPGFMQSLDKAATSFINANAVTKRAPPAAQLTKSAELLARYCDQLLRKSSKMPDENELEDLQTKIVELFSLMFIIIYLSLQMIVFKYIDDKDVFSKFYTKMFSKRLISDLSASDEAEANFISKLKSMCGYEYTARLSKMVNDTQVSKDLTSDFKEKKAHLLGEKAIEFNVLVLSSGSWPTFPNSTLTLPQQLSSTIEVFGQYYHEKFNGRRLTWVYSQCRGEITSSAFSKKYVFTVTTAQMCTLLLFNEQRSYNMEQISAATGMDAKTSSMIVGSLIKNQVLKADVPLQGDDIPMNATVTLSDSYSNKKVRVDLSKLSMKQDAVRDTESVQKNVDEDRKSVISACIVRIMKTRKRVPHQQLISEVIVQLQGRFKPKVDMIKRCIGSLIEKEYMLRVENQKDLYDYIA</sequence>
<dbReference type="InterPro" id="IPR045093">
    <property type="entry name" value="Cullin"/>
</dbReference>
<keyword evidence="5" id="KW-1017">Isopeptide bond</keyword>
<dbReference type="Pfam" id="PF00888">
    <property type="entry name" value="Cullin"/>
    <property type="match status" value="1"/>
</dbReference>
<dbReference type="InterPro" id="IPR059120">
    <property type="entry name" value="Cullin-like_AB"/>
</dbReference>
<dbReference type="GO" id="GO:1902532">
    <property type="term" value="P:negative regulation of intracellular signal transduction"/>
    <property type="evidence" value="ECO:0007669"/>
    <property type="project" value="UniProtKB-ARBA"/>
</dbReference>